<dbReference type="PRINTS" id="PR00954">
    <property type="entry name" value="FLGMOTORFLIG"/>
</dbReference>
<evidence type="ECO:0000256" key="4">
    <source>
        <dbReference type="ARBA" id="ARBA00023136"/>
    </source>
</evidence>
<dbReference type="PANTHER" id="PTHR30534:SF0">
    <property type="entry name" value="FLAGELLAR MOTOR SWITCH PROTEIN FLIG"/>
    <property type="match status" value="1"/>
</dbReference>
<dbReference type="SUPFAM" id="SSF48029">
    <property type="entry name" value="FliG"/>
    <property type="match status" value="1"/>
</dbReference>
<dbReference type="Pfam" id="PF01706">
    <property type="entry name" value="FliG_C"/>
    <property type="match status" value="1"/>
</dbReference>
<keyword evidence="4" id="KW-0472">Membrane</keyword>
<keyword evidence="6" id="KW-0966">Cell projection</keyword>
<dbReference type="FunFam" id="1.10.220.30:FF:000001">
    <property type="entry name" value="Flagellar motor switch protein FliG"/>
    <property type="match status" value="1"/>
</dbReference>
<dbReference type="GO" id="GO:0003774">
    <property type="term" value="F:cytoskeletal motor activity"/>
    <property type="evidence" value="ECO:0007669"/>
    <property type="project" value="InterPro"/>
</dbReference>
<dbReference type="InterPro" id="IPR011002">
    <property type="entry name" value="FliG_a-hlx"/>
</dbReference>
<dbReference type="PANTHER" id="PTHR30534">
    <property type="entry name" value="FLAGELLAR MOTOR SWITCH PROTEIN FLIG"/>
    <property type="match status" value="1"/>
</dbReference>
<keyword evidence="6" id="KW-0282">Flagellum</keyword>
<comment type="caution">
    <text evidence="6">The sequence shown here is derived from an EMBL/GenBank/DDBJ whole genome shotgun (WGS) entry which is preliminary data.</text>
</comment>
<evidence type="ECO:0000259" key="5">
    <source>
        <dbReference type="Pfam" id="PF01706"/>
    </source>
</evidence>
<keyword evidence="3" id="KW-0145">Chemotaxis</keyword>
<feature type="domain" description="Flagellar motor switch protein FliG C-terminal" evidence="5">
    <location>
        <begin position="47"/>
        <end position="154"/>
    </location>
</feature>
<keyword evidence="6" id="KW-0969">Cilium</keyword>
<evidence type="ECO:0000256" key="1">
    <source>
        <dbReference type="ARBA" id="ARBA00004413"/>
    </source>
</evidence>
<dbReference type="EMBL" id="VSSQ01054917">
    <property type="protein sequence ID" value="MPN08828.1"/>
    <property type="molecule type" value="Genomic_DNA"/>
</dbReference>
<proteinExistence type="predicted"/>
<dbReference type="GO" id="GO:0005886">
    <property type="term" value="C:plasma membrane"/>
    <property type="evidence" value="ECO:0007669"/>
    <property type="project" value="UniProtKB-SubCell"/>
</dbReference>
<evidence type="ECO:0000256" key="2">
    <source>
        <dbReference type="ARBA" id="ARBA00022475"/>
    </source>
</evidence>
<dbReference type="AlphaFoldDB" id="A0A645F3C1"/>
<reference evidence="6" key="1">
    <citation type="submission" date="2019-08" db="EMBL/GenBank/DDBJ databases">
        <authorList>
            <person name="Kucharzyk K."/>
            <person name="Murdoch R.W."/>
            <person name="Higgins S."/>
            <person name="Loffler F."/>
        </authorList>
    </citation>
    <scope>NUCLEOTIDE SEQUENCE</scope>
</reference>
<dbReference type="GO" id="GO:0009288">
    <property type="term" value="C:bacterial-type flagellum"/>
    <property type="evidence" value="ECO:0007669"/>
    <property type="project" value="InterPro"/>
</dbReference>
<dbReference type="InterPro" id="IPR000090">
    <property type="entry name" value="Flg_Motor_Flig"/>
</dbReference>
<protein>
    <submittedName>
        <fullName evidence="6">Flagellar motor switch protein FliG</fullName>
    </submittedName>
</protein>
<accession>A0A645F3C1</accession>
<evidence type="ECO:0000313" key="6">
    <source>
        <dbReference type="EMBL" id="MPN08828.1"/>
    </source>
</evidence>
<keyword evidence="2" id="KW-1003">Cell membrane</keyword>
<gene>
    <name evidence="6" type="primary">fliG_22</name>
    <name evidence="6" type="ORF">SDC9_156114</name>
</gene>
<dbReference type="Gene3D" id="1.10.220.30">
    <property type="match status" value="1"/>
</dbReference>
<sequence length="164" mass="18704">MVKEVEKTLSKRFSSVATMDFAEIGGVKYMAEIMNSVDRGTEKYILEEMSKKDPGLAEEIRKLMFVFEDITTLDSAAIQRFLRDVDTKDLLIALKGSSEEISQVFYRNMSTRMAEMMQEDAQYLHGVRLADVEDAQQRMVAIVRKLEESGEIFISRGGKDEVID</sequence>
<evidence type="ECO:0000256" key="3">
    <source>
        <dbReference type="ARBA" id="ARBA00022500"/>
    </source>
</evidence>
<comment type="subcellular location">
    <subcellularLocation>
        <location evidence="1">Cell membrane</location>
        <topology evidence="1">Peripheral membrane protein</topology>
        <orientation evidence="1">Cytoplasmic side</orientation>
    </subcellularLocation>
</comment>
<dbReference type="GO" id="GO:0071973">
    <property type="term" value="P:bacterial-type flagellum-dependent cell motility"/>
    <property type="evidence" value="ECO:0007669"/>
    <property type="project" value="InterPro"/>
</dbReference>
<dbReference type="InterPro" id="IPR023087">
    <property type="entry name" value="Flg_Motor_Flig_C"/>
</dbReference>
<dbReference type="GO" id="GO:0006935">
    <property type="term" value="P:chemotaxis"/>
    <property type="evidence" value="ECO:0007669"/>
    <property type="project" value="UniProtKB-KW"/>
</dbReference>
<organism evidence="6">
    <name type="scientific">bioreactor metagenome</name>
    <dbReference type="NCBI Taxonomy" id="1076179"/>
    <lineage>
        <taxon>unclassified sequences</taxon>
        <taxon>metagenomes</taxon>
        <taxon>ecological metagenomes</taxon>
    </lineage>
</organism>
<name>A0A645F3C1_9ZZZZ</name>